<dbReference type="InterPro" id="IPR018649">
    <property type="entry name" value="SHOCT"/>
</dbReference>
<sequence>MIEATSRIATISFDGRTVNITRPRGGLGVDQGTRTYPIGHVSGIQWRPATVMRAGYLRLSVPGVAEVRGKRGREVDPLRDELAVPFGRGSQQAFEAVRDAIQWALSAQAGPAPAAGGSLADELAKLQQLLQAGALSPAEFEQAKAQLLG</sequence>
<dbReference type="Pfam" id="PF09851">
    <property type="entry name" value="SHOCT"/>
    <property type="match status" value="1"/>
</dbReference>
<feature type="domain" description="SHOCT" evidence="1">
    <location>
        <begin position="121"/>
        <end position="148"/>
    </location>
</feature>
<name>A0ABN1WH03_9ACTN</name>
<dbReference type="Pfam" id="PF14472">
    <property type="entry name" value="DUF4429"/>
    <property type="match status" value="1"/>
</dbReference>
<evidence type="ECO:0000313" key="3">
    <source>
        <dbReference type="EMBL" id="GAA1246415.1"/>
    </source>
</evidence>
<protein>
    <recommendedName>
        <fullName evidence="5">Oligomerization/nucleic acid binding protein</fullName>
    </recommendedName>
</protein>
<dbReference type="Proteomes" id="UP001500037">
    <property type="component" value="Unassembled WGS sequence"/>
</dbReference>
<accession>A0ABN1WH03</accession>
<dbReference type="RefSeq" id="WP_344443332.1">
    <property type="nucleotide sequence ID" value="NZ_BAAALF010000075.1"/>
</dbReference>
<evidence type="ECO:0000259" key="2">
    <source>
        <dbReference type="Pfam" id="PF14472"/>
    </source>
</evidence>
<feature type="domain" description="DUF4429" evidence="2">
    <location>
        <begin position="11"/>
        <end position="101"/>
    </location>
</feature>
<organism evidence="3 4">
    <name type="scientific">Kitasatospora nipponensis</name>
    <dbReference type="NCBI Taxonomy" id="258049"/>
    <lineage>
        <taxon>Bacteria</taxon>
        <taxon>Bacillati</taxon>
        <taxon>Actinomycetota</taxon>
        <taxon>Actinomycetes</taxon>
        <taxon>Kitasatosporales</taxon>
        <taxon>Streptomycetaceae</taxon>
        <taxon>Kitasatospora</taxon>
    </lineage>
</organism>
<dbReference type="EMBL" id="BAAALF010000075">
    <property type="protein sequence ID" value="GAA1246415.1"/>
    <property type="molecule type" value="Genomic_DNA"/>
</dbReference>
<reference evidence="3 4" key="1">
    <citation type="journal article" date="2019" name="Int. J. Syst. Evol. Microbiol.">
        <title>The Global Catalogue of Microorganisms (GCM) 10K type strain sequencing project: providing services to taxonomists for standard genome sequencing and annotation.</title>
        <authorList>
            <consortium name="The Broad Institute Genomics Platform"/>
            <consortium name="The Broad Institute Genome Sequencing Center for Infectious Disease"/>
            <person name="Wu L."/>
            <person name="Ma J."/>
        </authorList>
    </citation>
    <scope>NUCLEOTIDE SEQUENCE [LARGE SCALE GENOMIC DNA]</scope>
    <source>
        <strain evidence="3 4">JCM 13004</strain>
    </source>
</reference>
<evidence type="ECO:0000313" key="4">
    <source>
        <dbReference type="Proteomes" id="UP001500037"/>
    </source>
</evidence>
<evidence type="ECO:0000259" key="1">
    <source>
        <dbReference type="Pfam" id="PF09851"/>
    </source>
</evidence>
<evidence type="ECO:0008006" key="5">
    <source>
        <dbReference type="Google" id="ProtNLM"/>
    </source>
</evidence>
<gene>
    <name evidence="3" type="ORF">GCM10009665_41670</name>
</gene>
<dbReference type="InterPro" id="IPR027860">
    <property type="entry name" value="DUF4429"/>
</dbReference>
<proteinExistence type="predicted"/>
<keyword evidence="4" id="KW-1185">Reference proteome</keyword>
<comment type="caution">
    <text evidence="3">The sequence shown here is derived from an EMBL/GenBank/DDBJ whole genome shotgun (WGS) entry which is preliminary data.</text>
</comment>